<reference evidence="1" key="1">
    <citation type="submission" date="2019-03" db="EMBL/GenBank/DDBJ databases">
        <title>Single cell metagenomics reveals metabolic interactions within the superorganism composed of flagellate Streblomastix strix and complex community of Bacteroidetes bacteria on its surface.</title>
        <authorList>
            <person name="Treitli S.C."/>
            <person name="Kolisko M."/>
            <person name="Husnik F."/>
            <person name="Keeling P."/>
            <person name="Hampl V."/>
        </authorList>
    </citation>
    <scope>NUCLEOTIDE SEQUENCE</scope>
    <source>
        <strain evidence="1">STM</strain>
    </source>
</reference>
<dbReference type="AlphaFoldDB" id="A0A5J4RQC6"/>
<name>A0A5J4RQC6_9ZZZZ</name>
<comment type="caution">
    <text evidence="1">The sequence shown here is derived from an EMBL/GenBank/DDBJ whole genome shotgun (WGS) entry which is preliminary data.</text>
</comment>
<proteinExistence type="predicted"/>
<organism evidence="1">
    <name type="scientific">termite gut metagenome</name>
    <dbReference type="NCBI Taxonomy" id="433724"/>
    <lineage>
        <taxon>unclassified sequences</taxon>
        <taxon>metagenomes</taxon>
        <taxon>organismal metagenomes</taxon>
    </lineage>
</organism>
<accession>A0A5J4RQC6</accession>
<dbReference type="EMBL" id="SNRY01000848">
    <property type="protein sequence ID" value="KAA6335888.1"/>
    <property type="molecule type" value="Genomic_DNA"/>
</dbReference>
<gene>
    <name evidence="1" type="ORF">EZS27_015915</name>
</gene>
<protein>
    <submittedName>
        <fullName evidence="1">Uncharacterized protein</fullName>
    </submittedName>
</protein>
<dbReference type="Gene3D" id="3.90.226.10">
    <property type="entry name" value="2-enoyl-CoA Hydratase, Chain A, domain 1"/>
    <property type="match status" value="1"/>
</dbReference>
<evidence type="ECO:0000313" key="1">
    <source>
        <dbReference type="EMBL" id="KAA6335888.1"/>
    </source>
</evidence>
<sequence>MKIEPEKFTELMGRNNGNGEWLTAKEALENGLVDTILQVSDTAALDTSSLQMFHYPEIPKDKALAPVPLTVPAAEQTLVPTNEPENKENNASNSNAIIAAANAALTLSNC</sequence>